<dbReference type="Proteomes" id="UP001443914">
    <property type="component" value="Unassembled WGS sequence"/>
</dbReference>
<evidence type="ECO:0008006" key="7">
    <source>
        <dbReference type="Google" id="ProtNLM"/>
    </source>
</evidence>
<protein>
    <recommendedName>
        <fullName evidence="7">Beta-glucosidase</fullName>
    </recommendedName>
</protein>
<dbReference type="InterPro" id="IPR001360">
    <property type="entry name" value="Glyco_hydro_1"/>
</dbReference>
<evidence type="ECO:0000256" key="3">
    <source>
        <dbReference type="ARBA" id="ARBA00023295"/>
    </source>
</evidence>
<dbReference type="InterPro" id="IPR017853">
    <property type="entry name" value="GH"/>
</dbReference>
<dbReference type="Pfam" id="PF00232">
    <property type="entry name" value="Glyco_hydro_1"/>
    <property type="match status" value="1"/>
</dbReference>
<dbReference type="GO" id="GO:0005975">
    <property type="term" value="P:carbohydrate metabolic process"/>
    <property type="evidence" value="ECO:0007669"/>
    <property type="project" value="InterPro"/>
</dbReference>
<proteinExistence type="inferred from homology"/>
<reference evidence="5" key="1">
    <citation type="submission" date="2024-03" db="EMBL/GenBank/DDBJ databases">
        <title>WGS assembly of Saponaria officinalis var. Norfolk2.</title>
        <authorList>
            <person name="Jenkins J."/>
            <person name="Shu S."/>
            <person name="Grimwood J."/>
            <person name="Barry K."/>
            <person name="Goodstein D."/>
            <person name="Schmutz J."/>
            <person name="Leebens-Mack J."/>
            <person name="Osbourn A."/>
        </authorList>
    </citation>
    <scope>NUCLEOTIDE SEQUENCE [LARGE SCALE GENOMIC DNA]</scope>
    <source>
        <strain evidence="5">JIC</strain>
    </source>
</reference>
<organism evidence="5 6">
    <name type="scientific">Saponaria officinalis</name>
    <name type="common">Common soapwort</name>
    <name type="synonym">Lychnis saponaria</name>
    <dbReference type="NCBI Taxonomy" id="3572"/>
    <lineage>
        <taxon>Eukaryota</taxon>
        <taxon>Viridiplantae</taxon>
        <taxon>Streptophyta</taxon>
        <taxon>Embryophyta</taxon>
        <taxon>Tracheophyta</taxon>
        <taxon>Spermatophyta</taxon>
        <taxon>Magnoliopsida</taxon>
        <taxon>eudicotyledons</taxon>
        <taxon>Gunneridae</taxon>
        <taxon>Pentapetalae</taxon>
        <taxon>Caryophyllales</taxon>
        <taxon>Caryophyllaceae</taxon>
        <taxon>Caryophylleae</taxon>
        <taxon>Saponaria</taxon>
    </lineage>
</organism>
<keyword evidence="2" id="KW-0378">Hydrolase</keyword>
<evidence type="ECO:0000256" key="2">
    <source>
        <dbReference type="ARBA" id="ARBA00022801"/>
    </source>
</evidence>
<dbReference type="SUPFAM" id="SSF51445">
    <property type="entry name" value="(Trans)glycosidases"/>
    <property type="match status" value="1"/>
</dbReference>
<evidence type="ECO:0000256" key="4">
    <source>
        <dbReference type="RuleBase" id="RU003690"/>
    </source>
</evidence>
<dbReference type="Gene3D" id="3.20.20.80">
    <property type="entry name" value="Glycosidases"/>
    <property type="match status" value="1"/>
</dbReference>
<comment type="similarity">
    <text evidence="1 4">Belongs to the glycosyl hydrolase 1 family.</text>
</comment>
<keyword evidence="3" id="KW-0326">Glycosidase</keyword>
<gene>
    <name evidence="5" type="ORF">RND81_08G061500</name>
</gene>
<dbReference type="PANTHER" id="PTHR10353:SF137">
    <property type="entry name" value="MYROSINASE 3-RELATED"/>
    <property type="match status" value="1"/>
</dbReference>
<accession>A0AAW1J5C0</accession>
<evidence type="ECO:0000313" key="6">
    <source>
        <dbReference type="Proteomes" id="UP001443914"/>
    </source>
</evidence>
<dbReference type="PANTHER" id="PTHR10353">
    <property type="entry name" value="GLYCOSYL HYDROLASE"/>
    <property type="match status" value="1"/>
</dbReference>
<dbReference type="GO" id="GO:0008422">
    <property type="term" value="F:beta-glucosidase activity"/>
    <property type="evidence" value="ECO:0007669"/>
    <property type="project" value="TreeGrafter"/>
</dbReference>
<evidence type="ECO:0000313" key="5">
    <source>
        <dbReference type="EMBL" id="KAK9697789.1"/>
    </source>
</evidence>
<dbReference type="AlphaFoldDB" id="A0AAW1J5C0"/>
<name>A0AAW1J5C0_SAPOF</name>
<comment type="caution">
    <text evidence="5">The sequence shown here is derived from an EMBL/GenBank/DDBJ whole genome shotgun (WGS) entry which is preliminary data.</text>
</comment>
<evidence type="ECO:0000256" key="1">
    <source>
        <dbReference type="ARBA" id="ARBA00010838"/>
    </source>
</evidence>
<keyword evidence="6" id="KW-1185">Reference proteome</keyword>
<sequence length="104" mass="12198">MSNRFIEKIVDRSNGDVALDSYHKYKKNVRIMKKMGFDAYRFSISWSRVLPCINKKDLAYYHNLIDELLAKGIQPYVNLFHFDIPQALEDEYGGFRSPAVVDDF</sequence>
<dbReference type="EMBL" id="JBDFQZ010000008">
    <property type="protein sequence ID" value="KAK9697789.1"/>
    <property type="molecule type" value="Genomic_DNA"/>
</dbReference>